<evidence type="ECO:0000313" key="4">
    <source>
        <dbReference type="Proteomes" id="UP000029925"/>
    </source>
</evidence>
<proteinExistence type="predicted"/>
<dbReference type="EMBL" id="JRPF02000002">
    <property type="protein sequence ID" value="TLD79272.1"/>
    <property type="molecule type" value="Genomic_DNA"/>
</dbReference>
<dbReference type="SUPFAM" id="SSF52402">
    <property type="entry name" value="Adenine nucleotide alpha hydrolases-like"/>
    <property type="match status" value="1"/>
</dbReference>
<organism evidence="2 5">
    <name type="scientific">Helicobacter typhlonius</name>
    <dbReference type="NCBI Taxonomy" id="76936"/>
    <lineage>
        <taxon>Bacteria</taxon>
        <taxon>Pseudomonadati</taxon>
        <taxon>Campylobacterota</taxon>
        <taxon>Epsilonproteobacteria</taxon>
        <taxon>Campylobacterales</taxon>
        <taxon>Helicobacteraceae</taxon>
        <taxon>Helicobacter</taxon>
    </lineage>
</organism>
<dbReference type="PATRIC" id="fig|76936.10.peg.1710"/>
<dbReference type="Gene3D" id="3.40.50.620">
    <property type="entry name" value="HUPs"/>
    <property type="match status" value="1"/>
</dbReference>
<dbReference type="KEGG" id="hty:BN2458_PEG1751"/>
<dbReference type="RefSeq" id="WP_034328121.1">
    <property type="nucleotide sequence ID" value="NZ_CAJTQN010000014.1"/>
</dbReference>
<dbReference type="EMBL" id="LN907858">
    <property type="protein sequence ID" value="CUU40634.1"/>
    <property type="molecule type" value="Genomic_DNA"/>
</dbReference>
<feature type="domain" description="Asparagine synthetase" evidence="1">
    <location>
        <begin position="71"/>
        <end position="192"/>
    </location>
</feature>
<evidence type="ECO:0000259" key="1">
    <source>
        <dbReference type="Pfam" id="PF00733"/>
    </source>
</evidence>
<sequence length="350" mass="40418">MGTSDSILDDKVYCMSHYLAFRYVADESRNFFPHLSHRNLVLDSTIDTIADAKELDSYIAKKMQGLNPNSTGIMLSGGIDSAIVASYLPKGAKAFTLKCIGSPNAIDETENAHRYAEYYGLEHIVVPVYWEDVVARLPDIFAFDGVPCHSIEPLIDIALSTAKRLGIDTMCVGESFDLVFGGMDKLLAKDWGFDEFVERYTFLEPSLALKSYVDTKCMFEPYRLGNKIDFLRFMDEVFAIESSTSYWHMFQKNNMRYLDPAQKVRMSAPLDLYRIRNGEPKYIVRELFSMRYKGMEIPNKIPMPREVDYWLRDYEPKRDEFLLSPNIQLSGDQKWQLFCLEQFLNIFDPK</sequence>
<evidence type="ECO:0000313" key="3">
    <source>
        <dbReference type="EMBL" id="TLD79272.1"/>
    </source>
</evidence>
<dbReference type="GeneID" id="78151899"/>
<dbReference type="OrthoDB" id="9763290at2"/>
<protein>
    <submittedName>
        <fullName evidence="3">Asparagine synthase</fullName>
    </submittedName>
</protein>
<reference evidence="2" key="3">
    <citation type="submission" date="2015-11" db="EMBL/GenBank/DDBJ databases">
        <authorList>
            <person name="Zhang Y."/>
            <person name="Guo Z."/>
        </authorList>
    </citation>
    <scope>NUCLEOTIDE SEQUENCE</scope>
    <source>
        <strain evidence="2">1</strain>
    </source>
</reference>
<dbReference type="GO" id="GO:0004066">
    <property type="term" value="F:asparagine synthase (glutamine-hydrolyzing) activity"/>
    <property type="evidence" value="ECO:0007669"/>
    <property type="project" value="InterPro"/>
</dbReference>
<gene>
    <name evidence="2" type="ORF">BN2458_PEG1751</name>
    <name evidence="3" type="ORF">LS75_003000</name>
</gene>
<accession>A0A099UH52</accession>
<dbReference type="Proteomes" id="UP000029925">
    <property type="component" value="Unassembled WGS sequence"/>
</dbReference>
<dbReference type="STRING" id="76936.BN2458_PEG1751"/>
<reference evidence="3 4" key="1">
    <citation type="journal article" date="2014" name="Genome Announc.">
        <title>Draft genome sequences of eight enterohepatic helicobacter species isolated from both laboratory and wild rodents.</title>
        <authorList>
            <person name="Sheh A."/>
            <person name="Shen Z."/>
            <person name="Fox J.G."/>
        </authorList>
    </citation>
    <scope>NUCLEOTIDE SEQUENCE [LARGE SCALE GENOMIC DNA]</scope>
    <source>
        <strain evidence="3 4">MIT 98-6810</strain>
    </source>
</reference>
<dbReference type="Proteomes" id="UP000064525">
    <property type="component" value="Chromosome I"/>
</dbReference>
<dbReference type="AlphaFoldDB" id="A0A099UH52"/>
<name>A0A099UH52_9HELI</name>
<reference evidence="5" key="2">
    <citation type="submission" date="2015-11" db="EMBL/GenBank/DDBJ databases">
        <authorList>
            <person name="Anvar S.Y."/>
        </authorList>
    </citation>
    <scope>NUCLEOTIDE SEQUENCE [LARGE SCALE GENOMIC DNA]</scope>
</reference>
<dbReference type="InterPro" id="IPR014729">
    <property type="entry name" value="Rossmann-like_a/b/a_fold"/>
</dbReference>
<dbReference type="Pfam" id="PF00733">
    <property type="entry name" value="Asn_synthase"/>
    <property type="match status" value="1"/>
</dbReference>
<keyword evidence="4" id="KW-1185">Reference proteome</keyword>
<dbReference type="InterPro" id="IPR001962">
    <property type="entry name" value="Asn_synthase"/>
</dbReference>
<evidence type="ECO:0000313" key="5">
    <source>
        <dbReference type="Proteomes" id="UP000064525"/>
    </source>
</evidence>
<evidence type="ECO:0000313" key="2">
    <source>
        <dbReference type="EMBL" id="CUU40634.1"/>
    </source>
</evidence>
<dbReference type="GO" id="GO:0006529">
    <property type="term" value="P:asparagine biosynthetic process"/>
    <property type="evidence" value="ECO:0007669"/>
    <property type="project" value="InterPro"/>
</dbReference>